<organism evidence="1 2">
    <name type="scientific">Microcoleus asticus IPMA8</name>
    <dbReference type="NCBI Taxonomy" id="2563858"/>
    <lineage>
        <taxon>Bacteria</taxon>
        <taxon>Bacillati</taxon>
        <taxon>Cyanobacteriota</taxon>
        <taxon>Cyanophyceae</taxon>
        <taxon>Oscillatoriophycideae</taxon>
        <taxon>Oscillatoriales</taxon>
        <taxon>Microcoleaceae</taxon>
        <taxon>Microcoleus</taxon>
        <taxon>Microcoleus asticus</taxon>
    </lineage>
</organism>
<keyword evidence="2" id="KW-1185">Reference proteome</keyword>
<evidence type="ECO:0000313" key="2">
    <source>
        <dbReference type="Proteomes" id="UP000702425"/>
    </source>
</evidence>
<dbReference type="EMBL" id="SRRZ01000181">
    <property type="protein sequence ID" value="NQE38117.1"/>
    <property type="molecule type" value="Genomic_DNA"/>
</dbReference>
<comment type="caution">
    <text evidence="1">The sequence shown here is derived from an EMBL/GenBank/DDBJ whole genome shotgun (WGS) entry which is preliminary data.</text>
</comment>
<accession>A0ABX2D831</accession>
<dbReference type="Proteomes" id="UP000702425">
    <property type="component" value="Unassembled WGS sequence"/>
</dbReference>
<name>A0ABX2D831_9CYAN</name>
<reference evidence="1 2" key="1">
    <citation type="journal article" date="2020" name="Sci. Rep.">
        <title>A novel cyanobacterial geosmin producer, revising GeoA distribution and dispersion patterns in Bacteria.</title>
        <authorList>
            <person name="Churro C."/>
            <person name="Semedo-Aguiar A.P."/>
            <person name="Silva A.D."/>
            <person name="Pereira-Leal J.B."/>
            <person name="Leite R.B."/>
        </authorList>
    </citation>
    <scope>NUCLEOTIDE SEQUENCE [LARGE SCALE GENOMIC DNA]</scope>
    <source>
        <strain evidence="1 2">IPMA8</strain>
    </source>
</reference>
<proteinExistence type="predicted"/>
<evidence type="ECO:0000313" key="1">
    <source>
        <dbReference type="EMBL" id="NQE38117.1"/>
    </source>
</evidence>
<protein>
    <submittedName>
        <fullName evidence="1">Uncharacterized protein</fullName>
    </submittedName>
</protein>
<gene>
    <name evidence="1" type="ORF">E5S67_05901</name>
</gene>
<sequence length="32" mass="3709">MELPVAAILVERDYYSFFETVKEQSKVLAFQG</sequence>